<dbReference type="Proteomes" id="UP001153269">
    <property type="component" value="Unassembled WGS sequence"/>
</dbReference>
<keyword evidence="3" id="KW-1185">Reference proteome</keyword>
<feature type="compositionally biased region" description="Basic and acidic residues" evidence="1">
    <location>
        <begin position="1"/>
        <end position="18"/>
    </location>
</feature>
<gene>
    <name evidence="2" type="ORF">PLEPLA_LOCUS13513</name>
</gene>
<protein>
    <submittedName>
        <fullName evidence="2">Uncharacterized protein</fullName>
    </submittedName>
</protein>
<dbReference type="EMBL" id="CADEAL010000815">
    <property type="protein sequence ID" value="CAB1425581.1"/>
    <property type="molecule type" value="Genomic_DNA"/>
</dbReference>
<reference evidence="2" key="1">
    <citation type="submission" date="2020-03" db="EMBL/GenBank/DDBJ databases">
        <authorList>
            <person name="Weist P."/>
        </authorList>
    </citation>
    <scope>NUCLEOTIDE SEQUENCE</scope>
</reference>
<evidence type="ECO:0000313" key="3">
    <source>
        <dbReference type="Proteomes" id="UP001153269"/>
    </source>
</evidence>
<dbReference type="AlphaFoldDB" id="A0A9N7YHD6"/>
<evidence type="ECO:0000256" key="1">
    <source>
        <dbReference type="SAM" id="MobiDB-lite"/>
    </source>
</evidence>
<proteinExistence type="predicted"/>
<name>A0A9N7YHD6_PLEPL</name>
<feature type="region of interest" description="Disordered" evidence="1">
    <location>
        <begin position="1"/>
        <end position="40"/>
    </location>
</feature>
<comment type="caution">
    <text evidence="2">The sequence shown here is derived from an EMBL/GenBank/DDBJ whole genome shotgun (WGS) entry which is preliminary data.</text>
</comment>
<organism evidence="2 3">
    <name type="scientific">Pleuronectes platessa</name>
    <name type="common">European plaice</name>
    <dbReference type="NCBI Taxonomy" id="8262"/>
    <lineage>
        <taxon>Eukaryota</taxon>
        <taxon>Metazoa</taxon>
        <taxon>Chordata</taxon>
        <taxon>Craniata</taxon>
        <taxon>Vertebrata</taxon>
        <taxon>Euteleostomi</taxon>
        <taxon>Actinopterygii</taxon>
        <taxon>Neopterygii</taxon>
        <taxon>Teleostei</taxon>
        <taxon>Neoteleostei</taxon>
        <taxon>Acanthomorphata</taxon>
        <taxon>Carangaria</taxon>
        <taxon>Pleuronectiformes</taxon>
        <taxon>Pleuronectoidei</taxon>
        <taxon>Pleuronectidae</taxon>
        <taxon>Pleuronectes</taxon>
    </lineage>
</organism>
<evidence type="ECO:0000313" key="2">
    <source>
        <dbReference type="EMBL" id="CAB1425581.1"/>
    </source>
</evidence>
<sequence>MNQHKETRRQGVDREASSRRASGSGGALGQQLKKPLSRSADGMKRAETVWPEVAAADWLVGGIMVDAGVQVLVDRMTLVHRRIVGESIVFTTSPSLTGRPDYTESGGAMLDQLTSPPASLPSPGWLRSVSLENWSINTINQLVERNWSVVNQWNEGSVVEGHDRLWAQFGTTGHQ</sequence>
<accession>A0A9N7YHD6</accession>